<dbReference type="PANTHER" id="PTHR34216">
    <property type="match status" value="1"/>
</dbReference>
<dbReference type="OrthoDB" id="9776235at2"/>
<dbReference type="SUPFAM" id="SSF88713">
    <property type="entry name" value="Glycoside hydrolase/deacetylase"/>
    <property type="match status" value="1"/>
</dbReference>
<sequence length="326" mass="38081">MKQSLQSSLKGYIIKQLWQLEYSRKFFEGNAAILMLHRIAPIDSNKLPINEALKVSPEFLEAFIKEAKHQGYTFVSLDELTDNLKESKSFNKLLCITIDDGYKDNLTYGYPIFDSYRVPFCIYVCTSFPESTHNMWWFALEDYILADNHINPTQSIRQKESLFLDLRTKIIQNSSSYTDSMAICQKLGIVYNPRTYDHLTLSWEDINLLAKNPLVTIGNHTHAHPVFNRLTMQDVSNDILKAKKLFNKYNLDPKHFAYPFGSQVEVDSKYFTIPRDLGFISATTTRMGSIYPKHKEFLYALPRFMLTDTFMLRDIYRPRRKRIVTS</sequence>
<evidence type="ECO:0000313" key="3">
    <source>
        <dbReference type="EMBL" id="RDU67409.1"/>
    </source>
</evidence>
<organism evidence="3 4">
    <name type="scientific">Helicobacter equorum</name>
    <dbReference type="NCBI Taxonomy" id="361872"/>
    <lineage>
        <taxon>Bacteria</taxon>
        <taxon>Pseudomonadati</taxon>
        <taxon>Campylobacterota</taxon>
        <taxon>Epsilonproteobacteria</taxon>
        <taxon>Campylobacterales</taxon>
        <taxon>Helicobacteraceae</taxon>
        <taxon>Helicobacter</taxon>
    </lineage>
</organism>
<dbReference type="InterPro" id="IPR051398">
    <property type="entry name" value="Polysacch_Deacetylase"/>
</dbReference>
<dbReference type="InterPro" id="IPR002509">
    <property type="entry name" value="NODB_dom"/>
</dbReference>
<keyword evidence="4" id="KW-1185">Reference proteome</keyword>
<dbReference type="Proteomes" id="UP000256514">
    <property type="component" value="Unassembled WGS sequence"/>
</dbReference>
<gene>
    <name evidence="3" type="ORF">CQA54_05410</name>
</gene>
<proteinExistence type="predicted"/>
<evidence type="ECO:0000256" key="1">
    <source>
        <dbReference type="ARBA" id="ARBA00022729"/>
    </source>
</evidence>
<dbReference type="PROSITE" id="PS51677">
    <property type="entry name" value="NODB"/>
    <property type="match status" value="1"/>
</dbReference>
<protein>
    <submittedName>
        <fullName evidence="3">Polysaccharide deacetylase</fullName>
    </submittedName>
</protein>
<comment type="caution">
    <text evidence="3">The sequence shown here is derived from an EMBL/GenBank/DDBJ whole genome shotgun (WGS) entry which is preliminary data.</text>
</comment>
<evidence type="ECO:0000313" key="4">
    <source>
        <dbReference type="Proteomes" id="UP000256514"/>
    </source>
</evidence>
<dbReference type="AlphaFoldDB" id="A0A3D8IQ65"/>
<dbReference type="Pfam" id="PF01522">
    <property type="entry name" value="Polysacc_deac_1"/>
    <property type="match status" value="1"/>
</dbReference>
<name>A0A3D8IQ65_9HELI</name>
<feature type="domain" description="NodB homology" evidence="2">
    <location>
        <begin position="92"/>
        <end position="326"/>
    </location>
</feature>
<dbReference type="Gene3D" id="3.20.20.370">
    <property type="entry name" value="Glycoside hydrolase/deacetylase"/>
    <property type="match status" value="1"/>
</dbReference>
<dbReference type="RefSeq" id="WP_115571117.1">
    <property type="nucleotide sequence ID" value="NZ_NXLT01000003.1"/>
</dbReference>
<accession>A0A3D8IQ65</accession>
<dbReference type="EMBL" id="NXLT01000003">
    <property type="protein sequence ID" value="RDU67409.1"/>
    <property type="molecule type" value="Genomic_DNA"/>
</dbReference>
<keyword evidence="1" id="KW-0732">Signal</keyword>
<reference evidence="3 4" key="1">
    <citation type="submission" date="2018-04" db="EMBL/GenBank/DDBJ databases">
        <title>Novel Campyloabacter and Helicobacter Species and Strains.</title>
        <authorList>
            <person name="Mannion A.J."/>
            <person name="Shen Z."/>
            <person name="Fox J.G."/>
        </authorList>
    </citation>
    <scope>NUCLEOTIDE SEQUENCE [LARGE SCALE GENOMIC DNA]</scope>
    <source>
        <strain evidence="3 4">MIT 12-6600</strain>
    </source>
</reference>
<evidence type="ECO:0000259" key="2">
    <source>
        <dbReference type="PROSITE" id="PS51677"/>
    </source>
</evidence>
<dbReference type="GO" id="GO:0016810">
    <property type="term" value="F:hydrolase activity, acting on carbon-nitrogen (but not peptide) bonds"/>
    <property type="evidence" value="ECO:0007669"/>
    <property type="project" value="InterPro"/>
</dbReference>
<dbReference type="InterPro" id="IPR011330">
    <property type="entry name" value="Glyco_hydro/deAcase_b/a-brl"/>
</dbReference>
<dbReference type="GO" id="GO:0005975">
    <property type="term" value="P:carbohydrate metabolic process"/>
    <property type="evidence" value="ECO:0007669"/>
    <property type="project" value="InterPro"/>
</dbReference>
<dbReference type="PANTHER" id="PTHR34216:SF7">
    <property type="entry name" value="POLY-BETA-1,6-N-ACETYL-D-GLUCOSAMINE N-DEACETYLASE"/>
    <property type="match status" value="1"/>
</dbReference>